<organism evidence="2 3">
    <name type="scientific">Bosea eneae</name>
    <dbReference type="NCBI Taxonomy" id="151454"/>
    <lineage>
        <taxon>Bacteria</taxon>
        <taxon>Pseudomonadati</taxon>
        <taxon>Pseudomonadota</taxon>
        <taxon>Alphaproteobacteria</taxon>
        <taxon>Hyphomicrobiales</taxon>
        <taxon>Boseaceae</taxon>
        <taxon>Bosea</taxon>
    </lineage>
</organism>
<feature type="region of interest" description="Disordered" evidence="1">
    <location>
        <begin position="1"/>
        <end position="48"/>
    </location>
</feature>
<dbReference type="Pfam" id="PF13148">
    <property type="entry name" value="DUF3987"/>
    <property type="match status" value="1"/>
</dbReference>
<dbReference type="Proteomes" id="UP001596053">
    <property type="component" value="Unassembled WGS sequence"/>
</dbReference>
<evidence type="ECO:0000256" key="1">
    <source>
        <dbReference type="SAM" id="MobiDB-lite"/>
    </source>
</evidence>
<evidence type="ECO:0000313" key="2">
    <source>
        <dbReference type="EMBL" id="MFC5422737.1"/>
    </source>
</evidence>
<comment type="caution">
    <text evidence="2">The sequence shown here is derived from an EMBL/GenBank/DDBJ whole genome shotgun (WGS) entry which is preliminary data.</text>
</comment>
<keyword evidence="3" id="KW-1185">Reference proteome</keyword>
<name>A0ABW0IYD8_9HYPH</name>
<gene>
    <name evidence="2" type="ORF">ACFPOB_24555</name>
</gene>
<proteinExistence type="predicted"/>
<sequence>MNDFYHRPPMTESNNPMPEAEASPALPDGDVAPASSSASGTEAAPDGSRIAVTQAQDIDSWKPIDLDLIQPSTAPAPPFPLDVLPAHVRRLISNLAEQRDLQIDFVAGAVLGSFAIAIGNRARLVGYDGEAEPPALFICLVGPPSTGKSKALAIANKQLSRIEAAMIEAYDAAKKPEEYSLSALASVLRETVTKRLKIEGRVHAAGEPEEDIGPPPGLLLTEVTVAGLLAELEGSEDGRGILHHELTSALALSGSRDANKSRALLLQGFDGEPYRKRTATGGRIVIPALHLNILGATQPDRVKLLVGMARDGLVPRFLWVVPDTTPKATMALGAGDMQAFEDAALRLIKIEPAQDEGGYARRIALLEEARPVIEAASARWIDEMRKAEGLMQDVYGRARQQALRLATVLAQAEHALAGNEGAIATLGAADVRRGIELVDRYFVTMAERAIGYAGAPVASDATRLARHLRRLGKPVVGVRDDLERGAGSPVRIPAAIARALEELRQRGFVRDVPRSSSVGRPKLLIEVHPDLIAG</sequence>
<reference evidence="3" key="1">
    <citation type="journal article" date="2019" name="Int. J. Syst. Evol. Microbiol.">
        <title>The Global Catalogue of Microorganisms (GCM) 10K type strain sequencing project: providing services to taxonomists for standard genome sequencing and annotation.</title>
        <authorList>
            <consortium name="The Broad Institute Genomics Platform"/>
            <consortium name="The Broad Institute Genome Sequencing Center for Infectious Disease"/>
            <person name="Wu L."/>
            <person name="Ma J."/>
        </authorList>
    </citation>
    <scope>NUCLEOTIDE SEQUENCE [LARGE SCALE GENOMIC DNA]</scope>
    <source>
        <strain evidence="3">NCAIM B.01391</strain>
    </source>
</reference>
<dbReference type="EMBL" id="JBHSLW010000049">
    <property type="protein sequence ID" value="MFC5422737.1"/>
    <property type="molecule type" value="Genomic_DNA"/>
</dbReference>
<evidence type="ECO:0000313" key="3">
    <source>
        <dbReference type="Proteomes" id="UP001596053"/>
    </source>
</evidence>
<protein>
    <submittedName>
        <fullName evidence="2">DUF3987 domain-containing protein</fullName>
    </submittedName>
</protein>
<dbReference type="InterPro" id="IPR025048">
    <property type="entry name" value="DUF3987"/>
</dbReference>
<accession>A0ABW0IYD8</accession>
<dbReference type="RefSeq" id="WP_377800976.1">
    <property type="nucleotide sequence ID" value="NZ_JBHSLW010000049.1"/>
</dbReference>